<evidence type="ECO:0000313" key="2">
    <source>
        <dbReference type="EMBL" id="MUO44984.1"/>
    </source>
</evidence>
<dbReference type="EMBL" id="MBFE02000026">
    <property type="protein sequence ID" value="MUO44984.1"/>
    <property type="molecule type" value="Genomic_DNA"/>
</dbReference>
<feature type="domain" description="Transposase IS204/IS1001/IS1096/IS1165 DDE" evidence="1">
    <location>
        <begin position="346"/>
        <end position="483"/>
    </location>
</feature>
<organism evidence="3 5">
    <name type="scientific">Agrobacterium vitis</name>
    <name type="common">Rhizobium vitis</name>
    <dbReference type="NCBI Taxonomy" id="373"/>
    <lineage>
        <taxon>Bacteria</taxon>
        <taxon>Pseudomonadati</taxon>
        <taxon>Pseudomonadota</taxon>
        <taxon>Alphaproteobacteria</taxon>
        <taxon>Hyphomicrobiales</taxon>
        <taxon>Rhizobiaceae</taxon>
        <taxon>Rhizobium/Agrobacterium group</taxon>
        <taxon>Agrobacterium</taxon>
    </lineage>
</organism>
<reference evidence="4 5" key="1">
    <citation type="submission" date="2019-11" db="EMBL/GenBank/DDBJ databases">
        <title>Whole-genome sequencing of Allorhizobium vitis.</title>
        <authorList>
            <person name="Gan H.M."/>
            <person name="Savka M.A."/>
        </authorList>
    </citation>
    <scope>NUCLEOTIDE SEQUENCE [LARGE SCALE GENOMIC DNA]</scope>
    <source>
        <strain evidence="3 5">RF2/1</strain>
        <strain evidence="2 4">T1/7</strain>
    </source>
</reference>
<dbReference type="EMBL" id="MBFA02000024">
    <property type="protein sequence ID" value="MUP13021.1"/>
    <property type="molecule type" value="Genomic_DNA"/>
</dbReference>
<evidence type="ECO:0000313" key="3">
    <source>
        <dbReference type="EMBL" id="MUP13021.1"/>
    </source>
</evidence>
<keyword evidence="4" id="KW-1185">Reference proteome</keyword>
<sequence>MPVLSHRADHVRGGTASSRVHSLYVRTALDLPCSGRKLLLRVTTRRFVCTATYCRQKIFAERFGECVLPVRARRTARLECLVHHLGLALGGRPAASFARRSTLPVSNDTLLRVVRRRSQLPTNPLAVIGIDDWAFRRNCRYGIIVCDLERRRIVKLLPDREVATIEAFLANHQTITVLSRDRGGGYGEAGARALPTAIQVADRWHLMENASAAFRDAVRKSMRDIRLAIGATTINPKLLTSAERLQYEGFLRRENANDAILAHHREGIPIKEIARRLSYSRGLVRKVVRGLQTDVFRTRESTLDAWLPDLESEWASHCCNGAELWRRLKARGFAGSLRVVTEWATRRRRAEQATDQQLQKVPSARTIARMMTTGRDNLTKSDTVTVTVIENGVPALDTARQLIARFHAMVRTKAITNLAPWMAAAEDSLVASFAKGIAKDYDAVGAAICQPWSNGQTEGQVNKLKLVKRQMYGRAKIDLLEARSSAPSSMPTTRLISSSSAVSMTIGMVDNARSLRQILKPFSPGSMTSSTIRSKDCVLRIASMLAAEPTPTAVRPFSVNVSMTIVAISSSSSTRM</sequence>
<name>A0ABD6HFD6_AGRVI</name>
<protein>
    <submittedName>
        <fullName evidence="3">ISL3 family transposase</fullName>
    </submittedName>
</protein>
<dbReference type="InterPro" id="IPR002560">
    <property type="entry name" value="Transposase_DDE"/>
</dbReference>
<dbReference type="PANTHER" id="PTHR33498:SF1">
    <property type="entry name" value="TRANSPOSASE FOR INSERTION SEQUENCE ELEMENT IS1557"/>
    <property type="match status" value="1"/>
</dbReference>
<dbReference type="Proteomes" id="UP000179454">
    <property type="component" value="Unassembled WGS sequence"/>
</dbReference>
<dbReference type="NCBIfam" id="NF033550">
    <property type="entry name" value="transpos_ISL3"/>
    <property type="match status" value="1"/>
</dbReference>
<evidence type="ECO:0000313" key="5">
    <source>
        <dbReference type="Proteomes" id="UP000179536"/>
    </source>
</evidence>
<evidence type="ECO:0000259" key="1">
    <source>
        <dbReference type="Pfam" id="PF01610"/>
    </source>
</evidence>
<gene>
    <name evidence="3" type="ORF">BBK91_024530</name>
    <name evidence="2" type="ORF">BBL17_024750</name>
</gene>
<evidence type="ECO:0000313" key="4">
    <source>
        <dbReference type="Proteomes" id="UP000179454"/>
    </source>
</evidence>
<feature type="domain" description="Transposase IS204/IS1001/IS1096/IS1165 DDE" evidence="1">
    <location>
        <begin position="128"/>
        <end position="226"/>
    </location>
</feature>
<dbReference type="InterPro" id="IPR047951">
    <property type="entry name" value="Transpos_ISL3"/>
</dbReference>
<dbReference type="Proteomes" id="UP000179536">
    <property type="component" value="Unassembled WGS sequence"/>
</dbReference>
<proteinExistence type="predicted"/>
<dbReference type="Pfam" id="PF01610">
    <property type="entry name" value="DDE_Tnp_ISL3"/>
    <property type="match status" value="2"/>
</dbReference>
<comment type="caution">
    <text evidence="3">The sequence shown here is derived from an EMBL/GenBank/DDBJ whole genome shotgun (WGS) entry which is preliminary data.</text>
</comment>
<dbReference type="PANTHER" id="PTHR33498">
    <property type="entry name" value="TRANSPOSASE FOR INSERTION SEQUENCE ELEMENT IS1557"/>
    <property type="match status" value="1"/>
</dbReference>
<dbReference type="AlphaFoldDB" id="A0ABD6HFD6"/>
<accession>A0ABD6HFD6</accession>